<name>A0A8J8NIJ7_HALGN</name>
<organism evidence="1 2">
    <name type="scientific">Halteria grandinella</name>
    <dbReference type="NCBI Taxonomy" id="5974"/>
    <lineage>
        <taxon>Eukaryota</taxon>
        <taxon>Sar</taxon>
        <taxon>Alveolata</taxon>
        <taxon>Ciliophora</taxon>
        <taxon>Intramacronucleata</taxon>
        <taxon>Spirotrichea</taxon>
        <taxon>Stichotrichia</taxon>
        <taxon>Sporadotrichida</taxon>
        <taxon>Halteriidae</taxon>
        <taxon>Halteria</taxon>
    </lineage>
</organism>
<protein>
    <submittedName>
        <fullName evidence="1">Uncharacterized protein</fullName>
    </submittedName>
</protein>
<gene>
    <name evidence="1" type="ORF">FGO68_gene11520</name>
</gene>
<accession>A0A8J8NIJ7</accession>
<sequence>MPQAFEATVADQIFFRGCVRIMQNKYNQSLYMQYYIKVDLAQVYQYIFAFKKSYIQYFSILSINSIFLQINYKALLYIFAQLRVIRSPSAPVSPFRSL</sequence>
<proteinExistence type="predicted"/>
<keyword evidence="2" id="KW-1185">Reference proteome</keyword>
<reference evidence="1" key="1">
    <citation type="submission" date="2019-06" db="EMBL/GenBank/DDBJ databases">
        <authorList>
            <person name="Zheng W."/>
        </authorList>
    </citation>
    <scope>NUCLEOTIDE SEQUENCE</scope>
    <source>
        <strain evidence="1">QDHG01</strain>
    </source>
</reference>
<dbReference type="EMBL" id="RRYP01016426">
    <property type="protein sequence ID" value="TNV75120.1"/>
    <property type="molecule type" value="Genomic_DNA"/>
</dbReference>
<dbReference type="AlphaFoldDB" id="A0A8J8NIJ7"/>
<evidence type="ECO:0000313" key="2">
    <source>
        <dbReference type="Proteomes" id="UP000785679"/>
    </source>
</evidence>
<dbReference type="Proteomes" id="UP000785679">
    <property type="component" value="Unassembled WGS sequence"/>
</dbReference>
<evidence type="ECO:0000313" key="1">
    <source>
        <dbReference type="EMBL" id="TNV75120.1"/>
    </source>
</evidence>
<comment type="caution">
    <text evidence="1">The sequence shown here is derived from an EMBL/GenBank/DDBJ whole genome shotgun (WGS) entry which is preliminary data.</text>
</comment>